<organism evidence="1 2">
    <name type="scientific">Vallitalea maricola</name>
    <dbReference type="NCBI Taxonomy" id="3074433"/>
    <lineage>
        <taxon>Bacteria</taxon>
        <taxon>Bacillati</taxon>
        <taxon>Bacillota</taxon>
        <taxon>Clostridia</taxon>
        <taxon>Lachnospirales</taxon>
        <taxon>Vallitaleaceae</taxon>
        <taxon>Vallitalea</taxon>
    </lineage>
</organism>
<protein>
    <submittedName>
        <fullName evidence="1">Uncharacterized protein</fullName>
    </submittedName>
</protein>
<sequence>MEYFGFCKEIKEMGLPDVYEEEIYSGHFAKFYDTNVNDIFDVPLYEKLAREYGNHIMEFACGSGRILVELLKRGYDAAGLDISQDMLEILEEKCSKLNVKPTLVCDDMLRHVSSSKYDIIILARITICLLEDDETRIKLFNNVYNNLRDGGVFVFNYLDCPKEIELGEKRPTFLFNKDKKGYAIISEKIFEDRSIVNIYSETNIDDKTKRYITSTSKYLLNNEMISNIIDQTAFKHERTYTLNAVNYETGKMKFVVLKK</sequence>
<name>A0ACB5UDV6_9FIRM</name>
<comment type="caution">
    <text evidence="1">The sequence shown here is derived from an EMBL/GenBank/DDBJ whole genome shotgun (WGS) entry which is preliminary data.</text>
</comment>
<evidence type="ECO:0000313" key="2">
    <source>
        <dbReference type="Proteomes" id="UP001374599"/>
    </source>
</evidence>
<dbReference type="EMBL" id="BTPU01000004">
    <property type="protein sequence ID" value="GMQ61065.1"/>
    <property type="molecule type" value="Genomic_DNA"/>
</dbReference>
<accession>A0ACB5UDV6</accession>
<proteinExistence type="predicted"/>
<dbReference type="Proteomes" id="UP001374599">
    <property type="component" value="Unassembled WGS sequence"/>
</dbReference>
<reference evidence="1" key="1">
    <citation type="submission" date="2023-09" db="EMBL/GenBank/DDBJ databases">
        <title>Vallitalea sediminicola and Vallitalea maricola sp. nov., anaerobic bacteria isolated from marine sediment.</title>
        <authorList>
            <person name="Hirano S."/>
            <person name="Maeda A."/>
            <person name="Terahara T."/>
            <person name="Mori K."/>
            <person name="Hamada M."/>
            <person name="Matsumoto R."/>
            <person name="Kobayashi T."/>
        </authorList>
    </citation>
    <scope>NUCLEOTIDE SEQUENCE</scope>
    <source>
        <strain evidence="1">AN17-2</strain>
    </source>
</reference>
<gene>
    <name evidence="1" type="ORF">AN2V17_02930</name>
</gene>
<keyword evidence="2" id="KW-1185">Reference proteome</keyword>
<evidence type="ECO:0000313" key="1">
    <source>
        <dbReference type="EMBL" id="GMQ61065.1"/>
    </source>
</evidence>